<feature type="domain" description="CAAX prenyl protease 2/Lysostaphin resistance protein A-like" evidence="2">
    <location>
        <begin position="136"/>
        <end position="256"/>
    </location>
</feature>
<dbReference type="GO" id="GO:0008233">
    <property type="term" value="F:peptidase activity"/>
    <property type="evidence" value="ECO:0007669"/>
    <property type="project" value="UniProtKB-KW"/>
</dbReference>
<feature type="transmembrane region" description="Helical" evidence="1">
    <location>
        <begin position="194"/>
        <end position="211"/>
    </location>
</feature>
<dbReference type="PANTHER" id="PTHR36435:SF1">
    <property type="entry name" value="CAAX AMINO TERMINAL PROTEASE FAMILY PROTEIN"/>
    <property type="match status" value="1"/>
</dbReference>
<dbReference type="Pfam" id="PF02517">
    <property type="entry name" value="Rce1-like"/>
    <property type="match status" value="1"/>
</dbReference>
<feature type="transmembrane region" description="Helical" evidence="1">
    <location>
        <begin position="217"/>
        <end position="240"/>
    </location>
</feature>
<feature type="transmembrane region" description="Helical" evidence="1">
    <location>
        <begin position="21"/>
        <end position="39"/>
    </location>
</feature>
<keyword evidence="1" id="KW-1133">Transmembrane helix</keyword>
<dbReference type="RefSeq" id="WP_259485356.1">
    <property type="nucleotide sequence ID" value="NZ_JANTEZ010000002.1"/>
</dbReference>
<gene>
    <name evidence="3" type="ORF">NVV95_04525</name>
</gene>
<organism evidence="3 4">
    <name type="scientific">Herbiconiux gentiana</name>
    <dbReference type="NCBI Taxonomy" id="2970912"/>
    <lineage>
        <taxon>Bacteria</taxon>
        <taxon>Bacillati</taxon>
        <taxon>Actinomycetota</taxon>
        <taxon>Actinomycetes</taxon>
        <taxon>Micrococcales</taxon>
        <taxon>Microbacteriaceae</taxon>
        <taxon>Herbiconiux</taxon>
    </lineage>
</organism>
<proteinExistence type="predicted"/>
<name>A0ABT2GCD4_9MICO</name>
<evidence type="ECO:0000313" key="3">
    <source>
        <dbReference type="EMBL" id="MCS5713813.1"/>
    </source>
</evidence>
<keyword evidence="1" id="KW-0812">Transmembrane</keyword>
<evidence type="ECO:0000313" key="4">
    <source>
        <dbReference type="Proteomes" id="UP001165580"/>
    </source>
</evidence>
<evidence type="ECO:0000259" key="2">
    <source>
        <dbReference type="Pfam" id="PF02517"/>
    </source>
</evidence>
<dbReference type="InterPro" id="IPR052710">
    <property type="entry name" value="CAAX_protease"/>
</dbReference>
<dbReference type="PANTHER" id="PTHR36435">
    <property type="entry name" value="SLR1288 PROTEIN"/>
    <property type="match status" value="1"/>
</dbReference>
<feature type="transmembrane region" description="Helical" evidence="1">
    <location>
        <begin position="51"/>
        <end position="73"/>
    </location>
</feature>
<dbReference type="InterPro" id="IPR003675">
    <property type="entry name" value="Rce1/LyrA-like_dom"/>
</dbReference>
<accession>A0ABT2GCD4</accession>
<feature type="transmembrane region" description="Helical" evidence="1">
    <location>
        <begin position="93"/>
        <end position="113"/>
    </location>
</feature>
<dbReference type="EC" id="3.4.-.-" evidence="3"/>
<dbReference type="Proteomes" id="UP001165580">
    <property type="component" value="Unassembled WGS sequence"/>
</dbReference>
<dbReference type="EMBL" id="JANTEZ010000002">
    <property type="protein sequence ID" value="MCS5713813.1"/>
    <property type="molecule type" value="Genomic_DNA"/>
</dbReference>
<keyword evidence="4" id="KW-1185">Reference proteome</keyword>
<protein>
    <submittedName>
        <fullName evidence="3">CPBP family glutamic-type intramembrane protease</fullName>
        <ecNumber evidence="3">3.4.-.-</ecNumber>
    </submittedName>
</protein>
<keyword evidence="3" id="KW-0378">Hydrolase</keyword>
<comment type="caution">
    <text evidence="3">The sequence shown here is derived from an EMBL/GenBank/DDBJ whole genome shotgun (WGS) entry which is preliminary data.</text>
</comment>
<reference evidence="3" key="1">
    <citation type="submission" date="2022-08" db="EMBL/GenBank/DDBJ databases">
        <authorList>
            <person name="Deng Y."/>
            <person name="Han X.-F."/>
            <person name="Zhang Y.-Q."/>
        </authorList>
    </citation>
    <scope>NUCLEOTIDE SEQUENCE</scope>
    <source>
        <strain evidence="3">CPCC 205716</strain>
    </source>
</reference>
<dbReference type="GO" id="GO:0006508">
    <property type="term" value="P:proteolysis"/>
    <property type="evidence" value="ECO:0007669"/>
    <property type="project" value="UniProtKB-KW"/>
</dbReference>
<feature type="transmembrane region" description="Helical" evidence="1">
    <location>
        <begin position="133"/>
        <end position="155"/>
    </location>
</feature>
<evidence type="ECO:0000256" key="1">
    <source>
        <dbReference type="SAM" id="Phobius"/>
    </source>
</evidence>
<keyword evidence="3" id="KW-0645">Protease</keyword>
<keyword evidence="1" id="KW-0472">Membrane</keyword>
<sequence length="271" mass="27514">MTVTATGAAHPRAVRWGLPDVLVGVVAFVVLSAVVRVLVRLPGVGGEAWLVLGIEQVVSGWLPLVAVVLLATWWRGRRSLALDFGLRFRPVDVAVGLAVGVGLRLAALGLAEVVRQLSGTRATAFAGGVGDPVLFVVFAVLAASVVSPVVEELYFRGLALRAIERAVAPAGAGVRGAAGAEGTGAATDARRRRAAVIAVLGSALLFTVFHLDGVPETAAAASRLLTLFVVGVVLGVLAVVTGRLGPSIVAHGAFNLTVAVLELVTPPAVGG</sequence>